<reference evidence="3" key="2">
    <citation type="submission" date="2020-09" db="EMBL/GenBank/DDBJ databases">
        <authorList>
            <person name="Sun Q."/>
            <person name="Zhou Y."/>
        </authorList>
    </citation>
    <scope>NUCLEOTIDE SEQUENCE</scope>
    <source>
        <strain evidence="3">CGMCC 1.12827</strain>
    </source>
</reference>
<dbReference type="PANTHER" id="PTHR43569">
    <property type="entry name" value="AMIDOHYDROLASE"/>
    <property type="match status" value="1"/>
</dbReference>
<protein>
    <recommendedName>
        <fullName evidence="2">Amidohydrolase-related domain-containing protein</fullName>
    </recommendedName>
</protein>
<keyword evidence="4" id="KW-1185">Reference proteome</keyword>
<sequence>MPLPLSYIEDGSRPAFRSSACGLGESVGAGIVDTQLTLFDLGWPYEARDSLAERTRRAARARRRAVALSMNSNNRIVGLSRRRLIRGYGLDDYLTDLQELTAEPGTTVDSVLVAAPTRDGLTDPDTASFVMWVESLGFGAAGAPSLLGVIAHADPRDDGFGPAIDTALMTTSSLRGIRMGCAWHPDPKVTRFASRPKILLSPDFLRSFAAVAERDLLFEVPLYSHQLRDMLAPVREYPESTFVLEYAALAPGLFGPVGERTGVTAAARAELLRRWREDMAALAHHPNVMVKLAGLAHPLLGYGPERRGNIGSQETLAEMIGPLIDFLLLHFGPRRLMFATGFPIDRANATVPMLAGAVYDTLQPRGESVLRKVFRDNALSLYSHADGSKTAAQG</sequence>
<dbReference type="InterPro" id="IPR032466">
    <property type="entry name" value="Metal_Hydrolase"/>
</dbReference>
<evidence type="ECO:0000313" key="3">
    <source>
        <dbReference type="EMBL" id="GGB36237.1"/>
    </source>
</evidence>
<evidence type="ECO:0000256" key="1">
    <source>
        <dbReference type="ARBA" id="ARBA00038310"/>
    </source>
</evidence>
<dbReference type="Gene3D" id="3.20.20.140">
    <property type="entry name" value="Metal-dependent hydrolases"/>
    <property type="match status" value="1"/>
</dbReference>
<dbReference type="InterPro" id="IPR052350">
    <property type="entry name" value="Metallo-dep_Lactonases"/>
</dbReference>
<reference evidence="3" key="1">
    <citation type="journal article" date="2014" name="Int. J. Syst. Evol. Microbiol.">
        <title>Complete genome sequence of Corynebacterium casei LMG S-19264T (=DSM 44701T), isolated from a smear-ripened cheese.</title>
        <authorList>
            <consortium name="US DOE Joint Genome Institute (JGI-PGF)"/>
            <person name="Walter F."/>
            <person name="Albersmeier A."/>
            <person name="Kalinowski J."/>
            <person name="Ruckert C."/>
        </authorList>
    </citation>
    <scope>NUCLEOTIDE SEQUENCE</scope>
    <source>
        <strain evidence="3">CGMCC 1.12827</strain>
    </source>
</reference>
<accession>A0A916T909</accession>
<evidence type="ECO:0000313" key="4">
    <source>
        <dbReference type="Proteomes" id="UP000621454"/>
    </source>
</evidence>
<proteinExistence type="inferred from homology"/>
<comment type="caution">
    <text evidence="3">The sequence shown here is derived from an EMBL/GenBank/DDBJ whole genome shotgun (WGS) entry which is preliminary data.</text>
</comment>
<dbReference type="PANTHER" id="PTHR43569:SF2">
    <property type="entry name" value="AMIDOHYDROLASE-RELATED DOMAIN-CONTAINING PROTEIN"/>
    <property type="match status" value="1"/>
</dbReference>
<dbReference type="SUPFAM" id="SSF51556">
    <property type="entry name" value="Metallo-dependent hydrolases"/>
    <property type="match status" value="1"/>
</dbReference>
<dbReference type="GO" id="GO:0016787">
    <property type="term" value="F:hydrolase activity"/>
    <property type="evidence" value="ECO:0007669"/>
    <property type="project" value="InterPro"/>
</dbReference>
<dbReference type="RefSeq" id="WP_188586951.1">
    <property type="nucleotide sequence ID" value="NZ_BMGC01000018.1"/>
</dbReference>
<evidence type="ECO:0000259" key="2">
    <source>
        <dbReference type="Pfam" id="PF04909"/>
    </source>
</evidence>
<comment type="similarity">
    <text evidence="1">Belongs to the metallo-dependent hydrolases superfamily.</text>
</comment>
<name>A0A916T909_9ACTN</name>
<feature type="domain" description="Amidohydrolase-related" evidence="2">
    <location>
        <begin position="147"/>
        <end position="382"/>
    </location>
</feature>
<organism evidence="3 4">
    <name type="scientific">Gordonia jinhuaensis</name>
    <dbReference type="NCBI Taxonomy" id="1517702"/>
    <lineage>
        <taxon>Bacteria</taxon>
        <taxon>Bacillati</taxon>
        <taxon>Actinomycetota</taxon>
        <taxon>Actinomycetes</taxon>
        <taxon>Mycobacteriales</taxon>
        <taxon>Gordoniaceae</taxon>
        <taxon>Gordonia</taxon>
    </lineage>
</organism>
<dbReference type="EMBL" id="BMGC01000018">
    <property type="protein sequence ID" value="GGB36237.1"/>
    <property type="molecule type" value="Genomic_DNA"/>
</dbReference>
<dbReference type="Pfam" id="PF04909">
    <property type="entry name" value="Amidohydro_2"/>
    <property type="match status" value="1"/>
</dbReference>
<gene>
    <name evidence="3" type="ORF">GCM10011489_25280</name>
</gene>
<dbReference type="InterPro" id="IPR006680">
    <property type="entry name" value="Amidohydro-rel"/>
</dbReference>
<dbReference type="AlphaFoldDB" id="A0A916T909"/>
<dbReference type="Proteomes" id="UP000621454">
    <property type="component" value="Unassembled WGS sequence"/>
</dbReference>